<dbReference type="Proteomes" id="UP000622707">
    <property type="component" value="Unassembled WGS sequence"/>
</dbReference>
<dbReference type="InterPro" id="IPR054210">
    <property type="entry name" value="DUF6917"/>
</dbReference>
<accession>A0ABS1JIH6</accession>
<reference evidence="2 3" key="1">
    <citation type="journal article" date="2017" name="Int. J. Syst. Evol. Microbiol.">
        <title>Ramlibacter alkalitolerans sp. nov., alkali-tolerant bacterium isolated from soil of ginseng.</title>
        <authorList>
            <person name="Lee D.H."/>
            <person name="Cha C.J."/>
        </authorList>
    </citation>
    <scope>NUCLEOTIDE SEQUENCE [LARGE SCALE GENOMIC DNA]</scope>
    <source>
        <strain evidence="2 3">KACC 19305</strain>
    </source>
</reference>
<name>A0ABS1JIH6_9BURK</name>
<protein>
    <recommendedName>
        <fullName evidence="1">DUF6917 domain-containing protein</fullName>
    </recommendedName>
</protein>
<proteinExistence type="predicted"/>
<comment type="caution">
    <text evidence="2">The sequence shown here is derived from an EMBL/GenBank/DDBJ whole genome shotgun (WGS) entry which is preliminary data.</text>
</comment>
<keyword evidence="3" id="KW-1185">Reference proteome</keyword>
<dbReference type="EMBL" id="JAEQND010000001">
    <property type="protein sequence ID" value="MBL0424025.1"/>
    <property type="molecule type" value="Genomic_DNA"/>
</dbReference>
<dbReference type="Pfam" id="PF21891">
    <property type="entry name" value="DUF6917"/>
    <property type="match status" value="1"/>
</dbReference>
<feature type="domain" description="DUF6917" evidence="1">
    <location>
        <begin position="17"/>
        <end position="141"/>
    </location>
</feature>
<gene>
    <name evidence="2" type="ORF">JI746_02805</name>
</gene>
<evidence type="ECO:0000313" key="2">
    <source>
        <dbReference type="EMBL" id="MBL0424025.1"/>
    </source>
</evidence>
<evidence type="ECO:0000313" key="3">
    <source>
        <dbReference type="Proteomes" id="UP000622707"/>
    </source>
</evidence>
<sequence length="147" mass="15878">MANDPFRDNLGPRAVFARKATVRARLVVVLDGRLPKRGLELIPQETRGVRVGEVHELIGSTQPGIGANSIVDPIAYLGFMEILSAGVICAGDEMRVDGKLVGHLAGYDHTHMPNHMNIVISIDADRSGVEHGFELDQEVTFTAPAGR</sequence>
<dbReference type="RefSeq" id="WP_201687243.1">
    <property type="nucleotide sequence ID" value="NZ_JAEQND010000001.1"/>
</dbReference>
<evidence type="ECO:0000259" key="1">
    <source>
        <dbReference type="Pfam" id="PF21891"/>
    </source>
</evidence>
<organism evidence="2 3">
    <name type="scientific">Ramlibacter alkalitolerans</name>
    <dbReference type="NCBI Taxonomy" id="2039631"/>
    <lineage>
        <taxon>Bacteria</taxon>
        <taxon>Pseudomonadati</taxon>
        <taxon>Pseudomonadota</taxon>
        <taxon>Betaproteobacteria</taxon>
        <taxon>Burkholderiales</taxon>
        <taxon>Comamonadaceae</taxon>
        <taxon>Ramlibacter</taxon>
    </lineage>
</organism>